<protein>
    <submittedName>
        <fullName evidence="1">Uncharacterized protein</fullName>
    </submittedName>
</protein>
<dbReference type="AlphaFoldDB" id="A0A0M1VVB1"/>
<dbReference type="Proteomes" id="UP000004925">
    <property type="component" value="Unassembled WGS sequence"/>
</dbReference>
<name>A0A0M1VVB1_FUSVC</name>
<evidence type="ECO:0000313" key="2">
    <source>
        <dbReference type="Proteomes" id="UP000004925"/>
    </source>
</evidence>
<organism evidence="1 2">
    <name type="scientific">Fusobacterium vincentii 4_1_13</name>
    <dbReference type="NCBI Taxonomy" id="469606"/>
    <lineage>
        <taxon>Bacteria</taxon>
        <taxon>Fusobacteriati</taxon>
        <taxon>Fusobacteriota</taxon>
        <taxon>Fusobacteriia</taxon>
        <taxon>Fusobacteriales</taxon>
        <taxon>Fusobacteriaceae</taxon>
        <taxon>Fusobacterium</taxon>
    </lineage>
</organism>
<gene>
    <name evidence="1" type="ORF">FSCG_01331</name>
</gene>
<evidence type="ECO:0000313" key="1">
    <source>
        <dbReference type="EMBL" id="EEO40618.1"/>
    </source>
</evidence>
<sequence length="65" mass="7610">MLIKIKTKTKTGKNILYFECVYCKVNYSTTEKVISSIDIKRENGSNKENITMKDKELYINSEKIK</sequence>
<proteinExistence type="predicted"/>
<dbReference type="EMBL" id="ACDE02000018">
    <property type="protein sequence ID" value="EEO40618.1"/>
    <property type="molecule type" value="Genomic_DNA"/>
</dbReference>
<comment type="caution">
    <text evidence="1">The sequence shown here is derived from an EMBL/GenBank/DDBJ whole genome shotgun (WGS) entry which is preliminary data.</text>
</comment>
<accession>A0A0M1VVB1</accession>
<dbReference type="RefSeq" id="WP_008803216.1">
    <property type="nucleotide sequence ID" value="NZ_KQ235737.1"/>
</dbReference>
<dbReference type="HOGENOM" id="CLU_2843536_0_0_0"/>
<reference evidence="1 2" key="1">
    <citation type="submission" date="2011-10" db="EMBL/GenBank/DDBJ databases">
        <title>The Genome Sequence of Fusobacterium sp. 4_1_13.</title>
        <authorList>
            <consortium name="The Broad Institute Genome Sequencing Platform"/>
            <person name="Earl A."/>
            <person name="Ward D."/>
            <person name="Feldgarden M."/>
            <person name="Gevers D."/>
            <person name="Strauss J."/>
            <person name="Ambrose C."/>
            <person name="Allen-Vercoe E."/>
            <person name="Young S.K."/>
            <person name="Zeng Q."/>
            <person name="Gargeya S."/>
            <person name="Fitzgerald M."/>
            <person name="Haas B."/>
            <person name="Abouelleil A."/>
            <person name="Alvarado L."/>
            <person name="Arachchi H.M."/>
            <person name="Berlin A."/>
            <person name="Brown A."/>
            <person name="Chapman S.B."/>
            <person name="Chen Z."/>
            <person name="Dunbar C."/>
            <person name="Freedman E."/>
            <person name="Gearin G."/>
            <person name="Goldberg J."/>
            <person name="Griggs A."/>
            <person name="Gujja S."/>
            <person name="Heiman D."/>
            <person name="Howarth C."/>
            <person name="Larson L."/>
            <person name="Lui A."/>
            <person name="MacDonald P.J."/>
            <person name="Montmayeur A."/>
            <person name="Murphy C."/>
            <person name="Neiman D."/>
            <person name="Pearson M."/>
            <person name="Priest M."/>
            <person name="Roberts A."/>
            <person name="Saif S."/>
            <person name="Shea T."/>
            <person name="Shenoy N."/>
            <person name="Sisk P."/>
            <person name="Stolte C."/>
            <person name="Sykes S."/>
            <person name="Wortman J."/>
            <person name="Nusbaum C."/>
            <person name="Birren B."/>
        </authorList>
    </citation>
    <scope>NUCLEOTIDE SEQUENCE [LARGE SCALE GENOMIC DNA]</scope>
    <source>
        <strain evidence="1 2">4_1_13</strain>
    </source>
</reference>